<accession>A0AAW4JPB5</accession>
<dbReference type="Proteomes" id="UP000669887">
    <property type="component" value="Unassembled WGS sequence"/>
</dbReference>
<reference evidence="3" key="2">
    <citation type="submission" date="2021-03" db="EMBL/GenBank/DDBJ databases">
        <title>X isolated from Micromonospora tulbaghiae.</title>
        <authorList>
            <person name="Stennett H.L."/>
        </authorList>
    </citation>
    <scope>NUCLEOTIDE SEQUENCE</scope>
    <source>
        <strain evidence="3">28M1-20</strain>
    </source>
</reference>
<dbReference type="EMBL" id="FMCQ01000009">
    <property type="protein sequence ID" value="SCF06093.1"/>
    <property type="molecule type" value="Genomic_DNA"/>
</dbReference>
<keyword evidence="2" id="KW-0812">Transmembrane</keyword>
<protein>
    <submittedName>
        <fullName evidence="3">Uncharacterized protein</fullName>
    </submittedName>
</protein>
<comment type="caution">
    <text evidence="3">The sequence shown here is derived from an EMBL/GenBank/DDBJ whole genome shotgun (WGS) entry which is preliminary data.</text>
</comment>
<evidence type="ECO:0000313" key="5">
    <source>
        <dbReference type="Proteomes" id="UP000199405"/>
    </source>
</evidence>
<evidence type="ECO:0000256" key="2">
    <source>
        <dbReference type="SAM" id="Phobius"/>
    </source>
</evidence>
<feature type="transmembrane region" description="Helical" evidence="2">
    <location>
        <begin position="77"/>
        <end position="95"/>
    </location>
</feature>
<organism evidence="3 6">
    <name type="scientific">Micromonospora tulbaghiae</name>
    <dbReference type="NCBI Taxonomy" id="479978"/>
    <lineage>
        <taxon>Bacteria</taxon>
        <taxon>Bacillati</taxon>
        <taxon>Actinomycetota</taxon>
        <taxon>Actinomycetes</taxon>
        <taxon>Micromonosporales</taxon>
        <taxon>Micromonosporaceae</taxon>
        <taxon>Micromonospora</taxon>
    </lineage>
</organism>
<evidence type="ECO:0000313" key="3">
    <source>
        <dbReference type="EMBL" id="MBO4143617.1"/>
    </source>
</evidence>
<sequence length="110" mass="11951">MATPTAATDRSTDHGHTGHVDRDVRHTRRHGEETKPAWKTTELAVYVLAVIGVLIASNAVGDGAADNGADYFAADKAWWYITLLTIGYLVSRGLAKAGSRSRDHDPRVDH</sequence>
<dbReference type="EMBL" id="JAGFVQ010000080">
    <property type="protein sequence ID" value="MBO4143617.1"/>
    <property type="molecule type" value="Genomic_DNA"/>
</dbReference>
<keyword evidence="2" id="KW-1133">Transmembrane helix</keyword>
<feature type="compositionally biased region" description="Basic and acidic residues" evidence="1">
    <location>
        <begin position="10"/>
        <end position="35"/>
    </location>
</feature>
<dbReference type="RefSeq" id="WP_091426079.1">
    <property type="nucleotide sequence ID" value="NZ_FMCQ01000009.1"/>
</dbReference>
<dbReference type="GeneID" id="93472380"/>
<evidence type="ECO:0000313" key="6">
    <source>
        <dbReference type="Proteomes" id="UP000669887"/>
    </source>
</evidence>
<name>A0AAW4JPB5_9ACTN</name>
<dbReference type="AlphaFoldDB" id="A0AAW4JPB5"/>
<gene>
    <name evidence="4" type="ORF">GA0070562_5695</name>
    <name evidence="3" type="ORF">J5U46_26075</name>
</gene>
<evidence type="ECO:0000256" key="1">
    <source>
        <dbReference type="SAM" id="MobiDB-lite"/>
    </source>
</evidence>
<reference evidence="4 5" key="1">
    <citation type="submission" date="2016-06" db="EMBL/GenBank/DDBJ databases">
        <authorList>
            <person name="Varghese N."/>
            <person name="Submissions Spin"/>
        </authorList>
    </citation>
    <scope>NUCLEOTIDE SEQUENCE [LARGE SCALE GENOMIC DNA]</scope>
    <source>
        <strain evidence="4 5">DSM 45142</strain>
    </source>
</reference>
<keyword evidence="5" id="KW-1185">Reference proteome</keyword>
<dbReference type="Proteomes" id="UP000199405">
    <property type="component" value="Unassembled WGS sequence"/>
</dbReference>
<proteinExistence type="predicted"/>
<evidence type="ECO:0000313" key="4">
    <source>
        <dbReference type="EMBL" id="SCF06093.1"/>
    </source>
</evidence>
<feature type="region of interest" description="Disordered" evidence="1">
    <location>
        <begin position="1"/>
        <end position="35"/>
    </location>
</feature>
<feature type="transmembrane region" description="Helical" evidence="2">
    <location>
        <begin position="43"/>
        <end position="65"/>
    </location>
</feature>
<keyword evidence="2" id="KW-0472">Membrane</keyword>